<dbReference type="Proteomes" id="UP000070501">
    <property type="component" value="Unassembled WGS sequence"/>
</dbReference>
<proteinExistence type="predicted"/>
<dbReference type="OrthoDB" id="4787057at2759"/>
<reference evidence="3" key="1">
    <citation type="submission" date="2016-02" db="EMBL/GenBank/DDBJ databases">
        <title>Draft genome sequence of Microdochium bolleyi, a fungal endophyte of beachgrass.</title>
        <authorList>
            <consortium name="DOE Joint Genome Institute"/>
            <person name="David A.S."/>
            <person name="May G."/>
            <person name="Haridas S."/>
            <person name="Lim J."/>
            <person name="Wang M."/>
            <person name="Labutti K."/>
            <person name="Lipzen A."/>
            <person name="Barry K."/>
            <person name="Grigoriev I.V."/>
        </authorList>
    </citation>
    <scope>NUCLEOTIDE SEQUENCE [LARGE SCALE GENOMIC DNA]</scope>
    <source>
        <strain evidence="3">J235TASD1</strain>
    </source>
</reference>
<evidence type="ECO:0000313" key="2">
    <source>
        <dbReference type="EMBL" id="KXJ92465.1"/>
    </source>
</evidence>
<evidence type="ECO:0000256" key="1">
    <source>
        <dbReference type="SAM" id="MobiDB-lite"/>
    </source>
</evidence>
<dbReference type="AlphaFoldDB" id="A0A136J5J4"/>
<sequence>MGPSSRPEMRGFPVEHFDHSRPEKPRRRSHRNPQVSDRMSCDSSRHCIDGSDHYRDYYGDARRRHHGEDADGDQRVNSVLAKNEALRASIVQLEEEKAKLQQILQEHKTQRQDDPQRCRHGLGSGKAS</sequence>
<feature type="compositionally biased region" description="Basic and acidic residues" evidence="1">
    <location>
        <begin position="105"/>
        <end position="117"/>
    </location>
</feature>
<gene>
    <name evidence="2" type="ORF">Micbo1qcDRAFT_62256</name>
</gene>
<dbReference type="EMBL" id="KQ964249">
    <property type="protein sequence ID" value="KXJ92465.1"/>
    <property type="molecule type" value="Genomic_DNA"/>
</dbReference>
<dbReference type="InParanoid" id="A0A136J5J4"/>
<name>A0A136J5J4_9PEZI</name>
<feature type="compositionally biased region" description="Basic and acidic residues" evidence="1">
    <location>
        <begin position="7"/>
        <end position="23"/>
    </location>
</feature>
<organism evidence="2 3">
    <name type="scientific">Microdochium bolleyi</name>
    <dbReference type="NCBI Taxonomy" id="196109"/>
    <lineage>
        <taxon>Eukaryota</taxon>
        <taxon>Fungi</taxon>
        <taxon>Dikarya</taxon>
        <taxon>Ascomycota</taxon>
        <taxon>Pezizomycotina</taxon>
        <taxon>Sordariomycetes</taxon>
        <taxon>Xylariomycetidae</taxon>
        <taxon>Xylariales</taxon>
        <taxon>Microdochiaceae</taxon>
        <taxon>Microdochium</taxon>
    </lineage>
</organism>
<protein>
    <submittedName>
        <fullName evidence="2">Uncharacterized protein</fullName>
    </submittedName>
</protein>
<keyword evidence="3" id="KW-1185">Reference proteome</keyword>
<evidence type="ECO:0000313" key="3">
    <source>
        <dbReference type="Proteomes" id="UP000070501"/>
    </source>
</evidence>
<feature type="region of interest" description="Disordered" evidence="1">
    <location>
        <begin position="105"/>
        <end position="128"/>
    </location>
</feature>
<accession>A0A136J5J4</accession>
<feature type="region of interest" description="Disordered" evidence="1">
    <location>
        <begin position="1"/>
        <end position="46"/>
    </location>
</feature>